<accession>A0A1H6I6G0</accession>
<dbReference type="OrthoDB" id="873551at2"/>
<gene>
    <name evidence="2" type="ORF">SAMN05421593_4141</name>
</gene>
<protein>
    <submittedName>
        <fullName evidence="2">Uncharacterized protein</fullName>
    </submittedName>
</protein>
<dbReference type="Proteomes" id="UP000198561">
    <property type="component" value="Unassembled WGS sequence"/>
</dbReference>
<name>A0A1H6I6G0_CHRCI</name>
<dbReference type="RefSeq" id="WP_089695325.1">
    <property type="nucleotide sequence ID" value="NZ_FNWQ01000007.1"/>
</dbReference>
<feature type="signal peptide" evidence="1">
    <location>
        <begin position="1"/>
        <end position="18"/>
    </location>
</feature>
<reference evidence="2 3" key="1">
    <citation type="submission" date="2016-10" db="EMBL/GenBank/DDBJ databases">
        <authorList>
            <person name="de Groot N.N."/>
        </authorList>
    </citation>
    <scope>NUCLEOTIDE SEQUENCE [LARGE SCALE GENOMIC DNA]</scope>
    <source>
        <strain evidence="2 3">DSM 23031</strain>
    </source>
</reference>
<dbReference type="EMBL" id="FNWQ01000007">
    <property type="protein sequence ID" value="SEH44307.1"/>
    <property type="molecule type" value="Genomic_DNA"/>
</dbReference>
<evidence type="ECO:0000313" key="2">
    <source>
        <dbReference type="EMBL" id="SEH44307.1"/>
    </source>
</evidence>
<evidence type="ECO:0000256" key="1">
    <source>
        <dbReference type="SAM" id="SignalP"/>
    </source>
</evidence>
<organism evidence="2 3">
    <name type="scientific">Chryseobacterium culicis</name>
    <dbReference type="NCBI Taxonomy" id="680127"/>
    <lineage>
        <taxon>Bacteria</taxon>
        <taxon>Pseudomonadati</taxon>
        <taxon>Bacteroidota</taxon>
        <taxon>Flavobacteriia</taxon>
        <taxon>Flavobacteriales</taxon>
        <taxon>Weeksellaceae</taxon>
        <taxon>Chryseobacterium group</taxon>
        <taxon>Chryseobacterium</taxon>
    </lineage>
</organism>
<feature type="chain" id="PRO_5011742902" evidence="1">
    <location>
        <begin position="19"/>
        <end position="316"/>
    </location>
</feature>
<proteinExistence type="predicted"/>
<keyword evidence="1" id="KW-0732">Signal</keyword>
<dbReference type="AlphaFoldDB" id="A0A1H6I6G0"/>
<evidence type="ECO:0000313" key="3">
    <source>
        <dbReference type="Proteomes" id="UP000198561"/>
    </source>
</evidence>
<sequence>MKKLVTTFKVFAVLSVLALHSCRDENNEMNQQEAVQAKVTADDLKREITPLLSPTVPDAVQLQLNESQKNLGIYLKNDLQIAGVAVLGKITTPKGIELSKSLITDKEQYTASGNIMDPSSVKIGKLGELYTAEDLTTAQQGLREAITEEIKPETHVMEITWNSNSGKFTTVCFYNDSGIIWDNIFGGLVMMDTRGNAEASNNNQASKVVSTWYKQWWTANWLWGSKRGEAGYQITIYYSGSTVSNADVSDWGYISLGKAKSESKITKKTGAYGQCRYALGLCTPTGSLSFNSSNFTVSFSGLGSNIVSNGTKSLYP</sequence>